<dbReference type="InterPro" id="IPR038507">
    <property type="entry name" value="YcnI-like_sf"/>
</dbReference>
<keyword evidence="2" id="KW-1133">Transmembrane helix</keyword>
<accession>A0A329QQ21</accession>
<comment type="caution">
    <text evidence="4">The sequence shown here is derived from an EMBL/GenBank/DDBJ whole genome shotgun (WGS) entry which is preliminary data.</text>
</comment>
<sequence length="262" mass="27135">MPLSRHVQNRQHRKHRRHRTRAVVRAAASVAGAATLVTVGATLASAHVTVSPEETTAGSYELLTFSVPHGCEGSPTTEVAIDIPEEVKSVTPSVNPNWDVEVLDADGEPVEGGPVDRVVYTARTPLPGDLRDAFEISALMPEEPVDALAFPVLQDCEEGETAWDQIADEGEDPHELDAPAPVVEVIESADGQSHGGQSDDADVEGDAAADGEGPADDDAAALSDDDSGVTAVNAAALGLGILGTLLGGGALVYARRRAGIQS</sequence>
<feature type="transmembrane region" description="Helical" evidence="2">
    <location>
        <begin position="234"/>
        <end position="254"/>
    </location>
</feature>
<keyword evidence="2" id="KW-0472">Membrane</keyword>
<keyword evidence="2" id="KW-0812">Transmembrane</keyword>
<dbReference type="OrthoDB" id="9810871at2"/>
<dbReference type="EMBL" id="QMIG01000010">
    <property type="protein sequence ID" value="RAW14011.1"/>
    <property type="molecule type" value="Genomic_DNA"/>
</dbReference>
<evidence type="ECO:0000259" key="3">
    <source>
        <dbReference type="Pfam" id="PF07987"/>
    </source>
</evidence>
<organism evidence="4 5">
    <name type="scientific">Phytoactinopolyspora halophila</name>
    <dbReference type="NCBI Taxonomy" id="1981511"/>
    <lineage>
        <taxon>Bacteria</taxon>
        <taxon>Bacillati</taxon>
        <taxon>Actinomycetota</taxon>
        <taxon>Actinomycetes</taxon>
        <taxon>Jiangellales</taxon>
        <taxon>Jiangellaceae</taxon>
        <taxon>Phytoactinopolyspora</taxon>
    </lineage>
</organism>
<evidence type="ECO:0000313" key="5">
    <source>
        <dbReference type="Proteomes" id="UP000250462"/>
    </source>
</evidence>
<name>A0A329QQ21_9ACTN</name>
<dbReference type="InterPro" id="IPR012533">
    <property type="entry name" value="YcnI-copper_dom"/>
</dbReference>
<dbReference type="Pfam" id="PF07987">
    <property type="entry name" value="DUF1775"/>
    <property type="match status" value="1"/>
</dbReference>
<gene>
    <name evidence="4" type="ORF">DPM12_11285</name>
</gene>
<evidence type="ECO:0000256" key="2">
    <source>
        <dbReference type="SAM" id="Phobius"/>
    </source>
</evidence>
<dbReference type="RefSeq" id="WP_112258433.1">
    <property type="nucleotide sequence ID" value="NZ_QMIG01000010.1"/>
</dbReference>
<protein>
    <submittedName>
        <fullName evidence="4">Nuclear export factor GLE1</fullName>
    </submittedName>
</protein>
<dbReference type="CDD" id="cd08545">
    <property type="entry name" value="YcnI_like"/>
    <property type="match status" value="1"/>
</dbReference>
<dbReference type="Proteomes" id="UP000250462">
    <property type="component" value="Unassembled WGS sequence"/>
</dbReference>
<proteinExistence type="predicted"/>
<reference evidence="4 5" key="1">
    <citation type="submission" date="2018-06" db="EMBL/GenBank/DDBJ databases">
        <title>Phytoactinopolyspora halophila sp. nov., a novel halophilic actinomycete isolated from a saline soil in China.</title>
        <authorList>
            <person name="Tang S.-K."/>
        </authorList>
    </citation>
    <scope>NUCLEOTIDE SEQUENCE [LARGE SCALE GENOMIC DNA]</scope>
    <source>
        <strain evidence="4 5">YIM 96934</strain>
    </source>
</reference>
<evidence type="ECO:0000313" key="4">
    <source>
        <dbReference type="EMBL" id="RAW14011.1"/>
    </source>
</evidence>
<feature type="region of interest" description="Disordered" evidence="1">
    <location>
        <begin position="189"/>
        <end position="224"/>
    </location>
</feature>
<feature type="domain" description="YncI copper-binding" evidence="3">
    <location>
        <begin position="47"/>
        <end position="185"/>
    </location>
</feature>
<dbReference type="AlphaFoldDB" id="A0A329QQ21"/>
<evidence type="ECO:0000256" key="1">
    <source>
        <dbReference type="SAM" id="MobiDB-lite"/>
    </source>
</evidence>
<keyword evidence="5" id="KW-1185">Reference proteome</keyword>
<feature type="compositionally biased region" description="Acidic residues" evidence="1">
    <location>
        <begin position="199"/>
        <end position="224"/>
    </location>
</feature>
<dbReference type="Gene3D" id="2.60.40.2230">
    <property type="entry name" value="Uncharacterised protein YcnI-like PF07987, DUF1775"/>
    <property type="match status" value="1"/>
</dbReference>